<protein>
    <submittedName>
        <fullName evidence="1">Uncharacterized protein</fullName>
    </submittedName>
</protein>
<dbReference type="EMBL" id="QGNW01000143">
    <property type="protein sequence ID" value="RVW91691.1"/>
    <property type="molecule type" value="Genomic_DNA"/>
</dbReference>
<gene>
    <name evidence="1" type="ORF">CK203_024230</name>
</gene>
<evidence type="ECO:0000313" key="2">
    <source>
        <dbReference type="Proteomes" id="UP000288805"/>
    </source>
</evidence>
<reference evidence="1 2" key="1">
    <citation type="journal article" date="2018" name="PLoS Genet.">
        <title>Population sequencing reveals clonal diversity and ancestral inbreeding in the grapevine cultivar Chardonnay.</title>
        <authorList>
            <person name="Roach M.J."/>
            <person name="Johnson D.L."/>
            <person name="Bohlmann J."/>
            <person name="van Vuuren H.J."/>
            <person name="Jones S.J."/>
            <person name="Pretorius I.S."/>
            <person name="Schmidt S.A."/>
            <person name="Borneman A.R."/>
        </authorList>
    </citation>
    <scope>NUCLEOTIDE SEQUENCE [LARGE SCALE GENOMIC DNA]</scope>
    <source>
        <strain evidence="2">cv. Chardonnay</strain>
        <tissue evidence="1">Leaf</tissue>
    </source>
</reference>
<proteinExistence type="predicted"/>
<sequence length="148" mass="16957">MGWSSIEWRTWAPVKVLFVQKRGDYKSLTSVLLQSKSVVELDLHPFLECSRFCIPPVRGNLLETKIQEMSNRMVRSLGVGRCLELEAVNFKGAASGVLVFWDNKVLQLIKVEVGNFSISCQFKNYEDDFCWSFTEVHGPTLKEEMEGF</sequence>
<organism evidence="1 2">
    <name type="scientific">Vitis vinifera</name>
    <name type="common">Grape</name>
    <dbReference type="NCBI Taxonomy" id="29760"/>
    <lineage>
        <taxon>Eukaryota</taxon>
        <taxon>Viridiplantae</taxon>
        <taxon>Streptophyta</taxon>
        <taxon>Embryophyta</taxon>
        <taxon>Tracheophyta</taxon>
        <taxon>Spermatophyta</taxon>
        <taxon>Magnoliopsida</taxon>
        <taxon>eudicotyledons</taxon>
        <taxon>Gunneridae</taxon>
        <taxon>Pentapetalae</taxon>
        <taxon>rosids</taxon>
        <taxon>Vitales</taxon>
        <taxon>Vitaceae</taxon>
        <taxon>Viteae</taxon>
        <taxon>Vitis</taxon>
    </lineage>
</organism>
<comment type="caution">
    <text evidence="1">The sequence shown here is derived from an EMBL/GenBank/DDBJ whole genome shotgun (WGS) entry which is preliminary data.</text>
</comment>
<accession>A0A438I4R9</accession>
<dbReference type="Proteomes" id="UP000288805">
    <property type="component" value="Unassembled WGS sequence"/>
</dbReference>
<name>A0A438I4R9_VITVI</name>
<evidence type="ECO:0000313" key="1">
    <source>
        <dbReference type="EMBL" id="RVW91691.1"/>
    </source>
</evidence>
<dbReference type="AlphaFoldDB" id="A0A438I4R9"/>